<organism evidence="1 2">
    <name type="scientific">Desulfotalea psychrophila (strain LSv54 / DSM 12343)</name>
    <dbReference type="NCBI Taxonomy" id="177439"/>
    <lineage>
        <taxon>Bacteria</taxon>
        <taxon>Pseudomonadati</taxon>
        <taxon>Thermodesulfobacteriota</taxon>
        <taxon>Desulfobulbia</taxon>
        <taxon>Desulfobulbales</taxon>
        <taxon>Desulfocapsaceae</taxon>
        <taxon>Desulfotalea</taxon>
    </lineage>
</organism>
<keyword evidence="2" id="KW-1185">Reference proteome</keyword>
<dbReference type="EMBL" id="CR522870">
    <property type="protein sequence ID" value="CAG37119.1"/>
    <property type="molecule type" value="Genomic_DNA"/>
</dbReference>
<reference evidence="2" key="1">
    <citation type="journal article" date="2004" name="Environ. Microbiol.">
        <title>The genome of Desulfotalea psychrophila, a sulfate-reducing bacterium from permanently cold Arctic sediments.</title>
        <authorList>
            <person name="Rabus R."/>
            <person name="Ruepp A."/>
            <person name="Frickey T."/>
            <person name="Rattei T."/>
            <person name="Fartmann B."/>
            <person name="Stark M."/>
            <person name="Bauer M."/>
            <person name="Zibat A."/>
            <person name="Lombardot T."/>
            <person name="Becker I."/>
            <person name="Amann J."/>
            <person name="Gellner K."/>
            <person name="Teeling H."/>
            <person name="Leuschner W.D."/>
            <person name="Gloeckner F.-O."/>
            <person name="Lupas A.N."/>
            <person name="Amann R."/>
            <person name="Klenk H.-P."/>
        </authorList>
    </citation>
    <scope>NUCLEOTIDE SEQUENCE [LARGE SCALE GENOMIC DNA]</scope>
    <source>
        <strain evidence="2">DSM 12343 / LSv54</strain>
    </source>
</reference>
<name>Q6AKK6_DESPS</name>
<sequence length="113" mass="13102">MDKIDLPDLPFVSDGCSGGLSWGWVKIFRRLSPLEECCYNHDIEYHFGSGRRAGRWESFIDRLWVDNQFALCVFRSGWCGKVLVLPIWLAVRLGGGGYLYTSYRWGFGWNWKG</sequence>
<evidence type="ECO:0000313" key="1">
    <source>
        <dbReference type="EMBL" id="CAG37119.1"/>
    </source>
</evidence>
<protein>
    <submittedName>
        <fullName evidence="1">Uncharacterized protein</fullName>
    </submittedName>
</protein>
<proteinExistence type="predicted"/>
<dbReference type="OrthoDB" id="7855474at2"/>
<dbReference type="RefSeq" id="WP_011189631.1">
    <property type="nucleotide sequence ID" value="NC_006138.1"/>
</dbReference>
<dbReference type="Proteomes" id="UP000000602">
    <property type="component" value="Chromosome"/>
</dbReference>
<dbReference type="AlphaFoldDB" id="Q6AKK6"/>
<dbReference type="HOGENOM" id="CLU_2422088_0_0_7"/>
<evidence type="ECO:0000313" key="2">
    <source>
        <dbReference type="Proteomes" id="UP000000602"/>
    </source>
</evidence>
<accession>Q6AKK6</accession>
<gene>
    <name evidence="1" type="ordered locus">DP2390</name>
</gene>
<dbReference type="KEGG" id="dps:DP2390"/>